<dbReference type="InterPro" id="IPR029063">
    <property type="entry name" value="SAM-dependent_MTases_sf"/>
</dbReference>
<reference evidence="9 10" key="1">
    <citation type="journal article" date="2018" name="PLoS Genet.">
        <title>Population sequencing reveals clonal diversity and ancestral inbreeding in the grapevine cultivar Chardonnay.</title>
        <authorList>
            <person name="Roach M.J."/>
            <person name="Johnson D.L."/>
            <person name="Bohlmann J."/>
            <person name="van Vuuren H.J."/>
            <person name="Jones S.J."/>
            <person name="Pretorius I.S."/>
            <person name="Schmidt S.A."/>
            <person name="Borneman A.R."/>
        </authorList>
    </citation>
    <scope>NUCLEOTIDE SEQUENCE [LARGE SCALE GENOMIC DNA]</scope>
    <source>
        <strain evidence="10">cv. Chardonnay</strain>
        <tissue evidence="9">Leaf</tissue>
    </source>
</reference>
<dbReference type="PROSITE" id="PS01159">
    <property type="entry name" value="WW_DOMAIN_1"/>
    <property type="match status" value="1"/>
</dbReference>
<comment type="catalytic activity">
    <reaction evidence="5">
        <text>a 5'-end (N(2),N(7)-dimethyl 5'-triphosphoguanosine)-ribonucleoside in snRNA + S-adenosyl-L-methionine = a 5'-end (N(2),N(2),N(7)-trimethyl 5'-triphosphoguanosine)-ribonucleoside in snRNA + S-adenosyl-L-homocysteine + H(+)</text>
        <dbReference type="Rhea" id="RHEA:78479"/>
        <dbReference type="Rhea" id="RHEA-COMP:19087"/>
        <dbReference type="Rhea" id="RHEA-COMP:19089"/>
        <dbReference type="ChEBI" id="CHEBI:15378"/>
        <dbReference type="ChEBI" id="CHEBI:57856"/>
        <dbReference type="ChEBI" id="CHEBI:59789"/>
        <dbReference type="ChEBI" id="CHEBI:167623"/>
        <dbReference type="ChEBI" id="CHEBI:172880"/>
    </reaction>
    <physiologicalReaction direction="left-to-right" evidence="5">
        <dbReference type="Rhea" id="RHEA:78480"/>
    </physiologicalReaction>
</comment>
<evidence type="ECO:0000256" key="5">
    <source>
        <dbReference type="ARBA" id="ARBA00048763"/>
    </source>
</evidence>
<name>A0A438ITH4_VITVI</name>
<dbReference type="PROSITE" id="PS50020">
    <property type="entry name" value="WW_DOMAIN_2"/>
    <property type="match status" value="1"/>
</dbReference>
<comment type="catalytic activity">
    <reaction evidence="4">
        <text>a 5'-end (N(7)-methyl 5'-triphosphoguanosine)-ribonucleoside in snoRNA + S-adenosyl-L-methionine = a 5'-end (N(2),N(7)-dimethyl 5'-triphosphoguanosine)-ribonucleoside in snoRNA + S-adenosyl-L-homocysteine + H(+)</text>
        <dbReference type="Rhea" id="RHEA:78475"/>
        <dbReference type="Rhea" id="RHEA-COMP:19086"/>
        <dbReference type="Rhea" id="RHEA-COMP:19088"/>
        <dbReference type="ChEBI" id="CHEBI:15378"/>
        <dbReference type="ChEBI" id="CHEBI:57856"/>
        <dbReference type="ChEBI" id="CHEBI:59789"/>
        <dbReference type="ChEBI" id="CHEBI:156461"/>
        <dbReference type="ChEBI" id="CHEBI:172880"/>
    </reaction>
    <physiologicalReaction direction="left-to-right" evidence="4">
        <dbReference type="Rhea" id="RHEA:78476"/>
    </physiologicalReaction>
</comment>
<sequence length="884" mass="99343">MLVIACSDYNPSQEFVELAKEMNALGLPISFHTNKEKRNAVVKGKRKSKQMKHPHCDKQIEDGVLEFPKVSEGDIVSPTVFHDKTSNSLCCMSMLGKSEFSCCDIAVDVNKSQCSTGEGDDSVSLTAGTTNGATKKFICDGNSDIMANDCPGCDFVENDSVSKDDMETAADKMNINSETSASCLVDAEIDCGKKEVDGRLVEFEHLDGSLVAYHDAQGEKICDDISIEQLGVPNLVLPSQSSEVIDHDGIDSCESYGGFGDWRVYWDSFYMRNYFYNIKTHESTWFQPPGMEFLLGDITNEFSEIIPEQDYMKAVDACGLQNIFVVSNPGDEVAGQPSNEHSVGIELDAEKSMSSMTMPDVSSCSLQEINRNCNDKIPSCILSESDTHKCIGSLGKKLEQLDYDEVCSSDLQFMLTNRTDEMDYSEPKDGTKMIVACEGMCKNLTNAPTEAVFESCNCNMHPGYIVSAIDELDIAHNSVTTKQKKKVRRMRPWKKLSNENEGPRLMLLSLASVFILFRYYTCVPTKVSFFAWEAYWGKVLTFDQLKKRGRSLANRCFLCGMKEEPIDHILIQCSKARGLWELSFALFGVTWVLPSSVRDTLSGWSGFKLGKKRRKVWNAAPLCIFWAVWKERNRIAFDNEELSIHRLKNSFVCNLWLWTKSVVNDGPIPLINFFDWLGATFFFLPGFEFQGLLEDSSADISKYWWQRYLLFSKYDDGIKMDKEGWFSVTPEIIARHHASRCGSGIIVDCFTGVGGNAIQFAQRSKHVIAIDIDPKKIEYAQHNAAIYGVDDRIDFIKGDSFLLASTLKADTVFLSPPWGGPDYAKVETYDIKTMLKPHDGFFLFNTVKKVASRVVMFLPRNVDVNQLAELSLSADPPWFLEVFL</sequence>
<dbReference type="FunFam" id="3.40.50.150:FF:000305">
    <property type="entry name" value="S-adenosyl-L-methionine-dependent methyltransferase superfamily protein"/>
    <property type="match status" value="1"/>
</dbReference>
<dbReference type="EMBL" id="QGNW01000084">
    <property type="protein sequence ID" value="RVX00048.1"/>
    <property type="molecule type" value="Genomic_DNA"/>
</dbReference>
<dbReference type="Proteomes" id="UP000288805">
    <property type="component" value="Unassembled WGS sequence"/>
</dbReference>
<proteinExistence type="inferred from homology"/>
<accession>A0A438ITH4</accession>
<dbReference type="Pfam" id="PF13966">
    <property type="entry name" value="zf-RVT"/>
    <property type="match status" value="1"/>
</dbReference>
<comment type="catalytic activity">
    <reaction evidence="3">
        <text>a 5'-end (N(2),N(7)-dimethyl 5'-triphosphoguanosine)-ribonucleoside in snoRNA + S-adenosyl-L-methionine = a 5'-end (N(2),N(2),N(7)-trimethyl 5'-triphosphoguanosine)-ribonucleoside in snoRNA + S-adenosyl-L-homocysteine + H(+)</text>
        <dbReference type="Rhea" id="RHEA:78507"/>
        <dbReference type="Rhea" id="RHEA-COMP:19088"/>
        <dbReference type="Rhea" id="RHEA-COMP:19090"/>
        <dbReference type="ChEBI" id="CHEBI:15378"/>
        <dbReference type="ChEBI" id="CHEBI:57856"/>
        <dbReference type="ChEBI" id="CHEBI:59789"/>
        <dbReference type="ChEBI" id="CHEBI:167623"/>
        <dbReference type="ChEBI" id="CHEBI:172880"/>
    </reaction>
    <physiologicalReaction direction="left-to-right" evidence="3">
        <dbReference type="Rhea" id="RHEA:78508"/>
    </physiologicalReaction>
</comment>
<evidence type="ECO:0000256" key="7">
    <source>
        <dbReference type="ARBA" id="ARBA00049790"/>
    </source>
</evidence>
<dbReference type="GO" id="GO:0008168">
    <property type="term" value="F:methyltransferase activity"/>
    <property type="evidence" value="ECO:0007669"/>
    <property type="project" value="InterPro"/>
</dbReference>
<evidence type="ECO:0000259" key="8">
    <source>
        <dbReference type="PROSITE" id="PS50020"/>
    </source>
</evidence>
<evidence type="ECO:0000256" key="3">
    <source>
        <dbReference type="ARBA" id="ARBA00047418"/>
    </source>
</evidence>
<dbReference type="InterPro" id="IPR026960">
    <property type="entry name" value="RVT-Znf"/>
</dbReference>
<evidence type="ECO:0000256" key="6">
    <source>
        <dbReference type="ARBA" id="ARBA00049075"/>
    </source>
</evidence>
<protein>
    <recommendedName>
        <fullName evidence="1">Trimethylguanosine synthase</fullName>
    </recommendedName>
    <alternativeName>
        <fullName evidence="7">Cap-specific guanine-N(2) methyltransferase</fullName>
    </alternativeName>
</protein>
<dbReference type="AlphaFoldDB" id="A0A438ITH4"/>
<evidence type="ECO:0000313" key="9">
    <source>
        <dbReference type="EMBL" id="RVX00048.1"/>
    </source>
</evidence>
<dbReference type="InterPro" id="IPR001202">
    <property type="entry name" value="WW_dom"/>
</dbReference>
<dbReference type="Pfam" id="PF09445">
    <property type="entry name" value="Methyltransf_15"/>
    <property type="match status" value="1"/>
</dbReference>
<dbReference type="PANTHER" id="PTHR14741:SF32">
    <property type="entry name" value="TRIMETHYLGUANOSINE SYNTHASE"/>
    <property type="match status" value="1"/>
</dbReference>
<feature type="domain" description="WW" evidence="8">
    <location>
        <begin position="262"/>
        <end position="290"/>
    </location>
</feature>
<dbReference type="PANTHER" id="PTHR14741">
    <property type="entry name" value="S-ADENOSYLMETHIONINE-DEPENDENT METHYLTRANSFERASE RELATED"/>
    <property type="match status" value="1"/>
</dbReference>
<evidence type="ECO:0000256" key="1">
    <source>
        <dbReference type="ARBA" id="ARBA00018517"/>
    </source>
</evidence>
<organism evidence="9 10">
    <name type="scientific">Vitis vinifera</name>
    <name type="common">Grape</name>
    <dbReference type="NCBI Taxonomy" id="29760"/>
    <lineage>
        <taxon>Eukaryota</taxon>
        <taxon>Viridiplantae</taxon>
        <taxon>Streptophyta</taxon>
        <taxon>Embryophyta</taxon>
        <taxon>Tracheophyta</taxon>
        <taxon>Spermatophyta</taxon>
        <taxon>Magnoliopsida</taxon>
        <taxon>eudicotyledons</taxon>
        <taxon>Gunneridae</taxon>
        <taxon>Pentapetalae</taxon>
        <taxon>rosids</taxon>
        <taxon>Vitales</taxon>
        <taxon>Vitaceae</taxon>
        <taxon>Viteae</taxon>
        <taxon>Vitis</taxon>
    </lineage>
</organism>
<dbReference type="SUPFAM" id="SSF53335">
    <property type="entry name" value="S-adenosyl-L-methionine-dependent methyltransferases"/>
    <property type="match status" value="1"/>
</dbReference>
<dbReference type="Gene3D" id="3.40.50.150">
    <property type="entry name" value="Vaccinia Virus protein VP39"/>
    <property type="match status" value="1"/>
</dbReference>
<comment type="catalytic activity">
    <reaction evidence="6">
        <text>a 5'-end (N(7)-methyl 5'-triphosphoguanosine)-ribonucleoside in snRNA + S-adenosyl-L-methionine = a 5'-end (N(2),N(7)-dimethyl 5'-triphosphoguanosine)-ribonucleoside in snRNA + S-adenosyl-L-homocysteine + H(+)</text>
        <dbReference type="Rhea" id="RHEA:78471"/>
        <dbReference type="Rhea" id="RHEA-COMP:19085"/>
        <dbReference type="Rhea" id="RHEA-COMP:19087"/>
        <dbReference type="ChEBI" id="CHEBI:15378"/>
        <dbReference type="ChEBI" id="CHEBI:57856"/>
        <dbReference type="ChEBI" id="CHEBI:59789"/>
        <dbReference type="ChEBI" id="CHEBI:156461"/>
        <dbReference type="ChEBI" id="CHEBI:172880"/>
    </reaction>
    <physiologicalReaction direction="left-to-right" evidence="6">
        <dbReference type="Rhea" id="RHEA:78472"/>
    </physiologicalReaction>
</comment>
<comment type="similarity">
    <text evidence="2">Belongs to the methyltransferase superfamily. Trimethylguanosine synthase family.</text>
</comment>
<comment type="caution">
    <text evidence="9">The sequence shown here is derived from an EMBL/GenBank/DDBJ whole genome shotgun (WGS) entry which is preliminary data.</text>
</comment>
<evidence type="ECO:0000256" key="2">
    <source>
        <dbReference type="ARBA" id="ARBA00025783"/>
    </source>
</evidence>
<dbReference type="InterPro" id="IPR019012">
    <property type="entry name" value="RNA_cap_Gua-N2-MeTrfase"/>
</dbReference>
<dbReference type="GO" id="GO:0036261">
    <property type="term" value="P:7-methylguanosine cap hypermethylation"/>
    <property type="evidence" value="ECO:0007669"/>
    <property type="project" value="InterPro"/>
</dbReference>
<gene>
    <name evidence="9" type="primary">Tgs1_2</name>
    <name evidence="9" type="ORF">CK203_024734</name>
</gene>
<dbReference type="CDD" id="cd02440">
    <property type="entry name" value="AdoMet_MTases"/>
    <property type="match status" value="1"/>
</dbReference>
<evidence type="ECO:0000313" key="10">
    <source>
        <dbReference type="Proteomes" id="UP000288805"/>
    </source>
</evidence>
<evidence type="ECO:0000256" key="4">
    <source>
        <dbReference type="ARBA" id="ARBA00048740"/>
    </source>
</evidence>